<keyword evidence="10" id="KW-1185">Reference proteome</keyword>
<dbReference type="GO" id="GO:0000981">
    <property type="term" value="F:DNA-binding transcription factor activity, RNA polymerase II-specific"/>
    <property type="evidence" value="ECO:0007669"/>
    <property type="project" value="InterPro"/>
</dbReference>
<dbReference type="Gene3D" id="4.10.240.10">
    <property type="entry name" value="Zn(2)-C6 fungal-type DNA-binding domain"/>
    <property type="match status" value="1"/>
</dbReference>
<comment type="caution">
    <text evidence="9">The sequence shown here is derived from an EMBL/GenBank/DDBJ whole genome shotgun (WGS) entry which is preliminary data.</text>
</comment>
<evidence type="ECO:0000256" key="4">
    <source>
        <dbReference type="ARBA" id="ARBA00023125"/>
    </source>
</evidence>
<accession>A0A1L7W668</accession>
<sequence length="586" mass="66668">MPKSTRGRKPRACDSCRRKKIQCDRAVPQCDYCQHHGLTCSYNEAAKREGSAIRSRLSRLPKLPSPSRQLSPSEQDGGELIHPTSDAHDRNPTYLEGLRLVNGNPLFSPQGQQWIKTRTGSTFSSNIIDKYRLPYLCSTRPPLANDNHKILRLPDRQVIEDLAARFYSSAQSLVFPLLSLRRFRTTTLPLAYSEGAGRKRHTISAKCSAYGVLIMSDIFGLDSGDEMADISCWCQRYALEIEASIPTILREMRVDGVESLLMLMIFKYFMGDLESASFLVSMTSRFLIQLGAHLYSSSSGAYDKHNDSHHIRDLFWVCYCIDKDLSHRTGQPPTISDDHCDLTLPPNYVQMQSSNILSSSPCPSRSSSTVPLYPWDIRLSVIKSKIYNDLHSISAARLSETEILRRIRHLDEELEAWRLTLPSDHRPTLSFLEQTPVDANTNTQAIMLRLSYHHCVILIHQARCRVFQSNQPTDNLIDDGHRINFQILVDASKSILIYLEKALPVLAHECFWVIIFYPMTAISTIFSVALLDKRSDPEDERLKLLQGFTRLIRQIPIKRLTVAEISHLEFIEEVVEEMSRLVSATS</sequence>
<keyword evidence="5" id="KW-0804">Transcription</keyword>
<dbReference type="PANTHER" id="PTHR46910:SF37">
    <property type="entry name" value="ZN(II)2CYS6 TRANSCRIPTION FACTOR (EUROFUNG)"/>
    <property type="match status" value="1"/>
</dbReference>
<dbReference type="InterPro" id="IPR007219">
    <property type="entry name" value="XnlR_reg_dom"/>
</dbReference>
<comment type="subcellular location">
    <subcellularLocation>
        <location evidence="1">Nucleus</location>
    </subcellularLocation>
</comment>
<gene>
    <name evidence="9" type="ORF">FPRO_13528</name>
</gene>
<dbReference type="Proteomes" id="UP000183971">
    <property type="component" value="Unassembled WGS sequence"/>
</dbReference>
<dbReference type="GO" id="GO:0008270">
    <property type="term" value="F:zinc ion binding"/>
    <property type="evidence" value="ECO:0007669"/>
    <property type="project" value="InterPro"/>
</dbReference>
<reference evidence="10" key="1">
    <citation type="journal article" date="2016" name="Genome Biol. Evol.">
        <title>Comparative 'omics' of the Fusarium fujikuroi species complex highlights differences in genetic potential and metabolite synthesis.</title>
        <authorList>
            <person name="Niehaus E.-M."/>
            <person name="Muensterkoetter M."/>
            <person name="Proctor R.H."/>
            <person name="Brown D.W."/>
            <person name="Sharon A."/>
            <person name="Idan Y."/>
            <person name="Oren-Young L."/>
            <person name="Sieber C.M."/>
            <person name="Novak O."/>
            <person name="Pencik A."/>
            <person name="Tarkowska D."/>
            <person name="Hromadova K."/>
            <person name="Freeman S."/>
            <person name="Maymon M."/>
            <person name="Elazar M."/>
            <person name="Youssef S.A."/>
            <person name="El-Shabrawy E.S.M."/>
            <person name="Shalaby A.B.A."/>
            <person name="Houterman P."/>
            <person name="Brock N.L."/>
            <person name="Burkhardt I."/>
            <person name="Tsavkelova E.A."/>
            <person name="Dickschat J.S."/>
            <person name="Galuszka P."/>
            <person name="Gueldener U."/>
            <person name="Tudzynski B."/>
        </authorList>
    </citation>
    <scope>NUCLEOTIDE SEQUENCE [LARGE SCALE GENOMIC DNA]</scope>
    <source>
        <strain evidence="10">ET1</strain>
    </source>
</reference>
<dbReference type="RefSeq" id="XP_031088394.1">
    <property type="nucleotide sequence ID" value="XM_031222990.1"/>
</dbReference>
<keyword evidence="4" id="KW-0238">DNA-binding</keyword>
<evidence type="ECO:0000256" key="2">
    <source>
        <dbReference type="ARBA" id="ARBA00022723"/>
    </source>
</evidence>
<dbReference type="SUPFAM" id="SSF57701">
    <property type="entry name" value="Zn2/Cys6 DNA-binding domain"/>
    <property type="match status" value="1"/>
</dbReference>
<dbReference type="CDD" id="cd12148">
    <property type="entry name" value="fungal_TF_MHR"/>
    <property type="match status" value="1"/>
</dbReference>
<dbReference type="PANTHER" id="PTHR46910">
    <property type="entry name" value="TRANSCRIPTION FACTOR PDR1"/>
    <property type="match status" value="1"/>
</dbReference>
<evidence type="ECO:0000256" key="6">
    <source>
        <dbReference type="ARBA" id="ARBA00023242"/>
    </source>
</evidence>
<dbReference type="InterPro" id="IPR036864">
    <property type="entry name" value="Zn2-C6_fun-type_DNA-bd_sf"/>
</dbReference>
<dbReference type="VEuPathDB" id="FungiDB:FPRO_13528"/>
<evidence type="ECO:0000256" key="7">
    <source>
        <dbReference type="SAM" id="MobiDB-lite"/>
    </source>
</evidence>
<proteinExistence type="predicted"/>
<feature type="region of interest" description="Disordered" evidence="7">
    <location>
        <begin position="57"/>
        <end position="90"/>
    </location>
</feature>
<dbReference type="GO" id="GO:0005634">
    <property type="term" value="C:nucleus"/>
    <property type="evidence" value="ECO:0007669"/>
    <property type="project" value="UniProtKB-SubCell"/>
</dbReference>
<keyword evidence="2" id="KW-0479">Metal-binding</keyword>
<evidence type="ECO:0000256" key="3">
    <source>
        <dbReference type="ARBA" id="ARBA00023015"/>
    </source>
</evidence>
<keyword evidence="3" id="KW-0805">Transcription regulation</keyword>
<evidence type="ECO:0000256" key="1">
    <source>
        <dbReference type="ARBA" id="ARBA00004123"/>
    </source>
</evidence>
<dbReference type="InterPro" id="IPR050987">
    <property type="entry name" value="AtrR-like"/>
</dbReference>
<evidence type="ECO:0000256" key="5">
    <source>
        <dbReference type="ARBA" id="ARBA00023163"/>
    </source>
</evidence>
<keyword evidence="6" id="KW-0539">Nucleus</keyword>
<dbReference type="CDD" id="cd00067">
    <property type="entry name" value="GAL4"/>
    <property type="match status" value="1"/>
</dbReference>
<dbReference type="GeneID" id="42058391"/>
<dbReference type="GO" id="GO:0003677">
    <property type="term" value="F:DNA binding"/>
    <property type="evidence" value="ECO:0007669"/>
    <property type="project" value="UniProtKB-KW"/>
</dbReference>
<evidence type="ECO:0000313" key="10">
    <source>
        <dbReference type="Proteomes" id="UP000183971"/>
    </source>
</evidence>
<dbReference type="PROSITE" id="PS00463">
    <property type="entry name" value="ZN2_CY6_FUNGAL_1"/>
    <property type="match status" value="1"/>
</dbReference>
<organism evidence="9 10">
    <name type="scientific">Fusarium proliferatum (strain ET1)</name>
    <name type="common">Orchid endophyte fungus</name>
    <dbReference type="NCBI Taxonomy" id="1227346"/>
    <lineage>
        <taxon>Eukaryota</taxon>
        <taxon>Fungi</taxon>
        <taxon>Dikarya</taxon>
        <taxon>Ascomycota</taxon>
        <taxon>Pezizomycotina</taxon>
        <taxon>Sordariomycetes</taxon>
        <taxon>Hypocreomycetidae</taxon>
        <taxon>Hypocreales</taxon>
        <taxon>Nectriaceae</taxon>
        <taxon>Fusarium</taxon>
        <taxon>Fusarium fujikuroi species complex</taxon>
    </lineage>
</organism>
<protein>
    <submittedName>
        <fullName evidence="9">Related to transcriptional activator Mut3p</fullName>
    </submittedName>
</protein>
<dbReference type="InterPro" id="IPR001138">
    <property type="entry name" value="Zn2Cys6_DnaBD"/>
</dbReference>
<dbReference type="GO" id="GO:0006351">
    <property type="term" value="P:DNA-templated transcription"/>
    <property type="evidence" value="ECO:0007669"/>
    <property type="project" value="InterPro"/>
</dbReference>
<dbReference type="PROSITE" id="PS50048">
    <property type="entry name" value="ZN2_CY6_FUNGAL_2"/>
    <property type="match status" value="1"/>
</dbReference>
<dbReference type="Pfam" id="PF00172">
    <property type="entry name" value="Zn_clus"/>
    <property type="match status" value="1"/>
</dbReference>
<feature type="domain" description="Zn(2)-C6 fungal-type" evidence="8">
    <location>
        <begin position="12"/>
        <end position="42"/>
    </location>
</feature>
<dbReference type="EMBL" id="FJOF01000012">
    <property type="protein sequence ID" value="CZR47861.1"/>
    <property type="molecule type" value="Genomic_DNA"/>
</dbReference>
<dbReference type="AlphaFoldDB" id="A0A1L7W668"/>
<evidence type="ECO:0000313" key="9">
    <source>
        <dbReference type="EMBL" id="CZR47861.1"/>
    </source>
</evidence>
<dbReference type="Pfam" id="PF04082">
    <property type="entry name" value="Fungal_trans"/>
    <property type="match status" value="1"/>
</dbReference>
<dbReference type="SMART" id="SM00066">
    <property type="entry name" value="GAL4"/>
    <property type="match status" value="1"/>
</dbReference>
<evidence type="ECO:0000259" key="8">
    <source>
        <dbReference type="PROSITE" id="PS50048"/>
    </source>
</evidence>
<name>A0A1L7W668_FUSPR</name>
<dbReference type="SMART" id="SM00906">
    <property type="entry name" value="Fungal_trans"/>
    <property type="match status" value="1"/>
</dbReference>